<keyword evidence="4" id="KW-1185">Reference proteome</keyword>
<dbReference type="InterPro" id="IPR013783">
    <property type="entry name" value="Ig-like_fold"/>
</dbReference>
<dbReference type="InterPro" id="IPR003598">
    <property type="entry name" value="Ig_sub2"/>
</dbReference>
<evidence type="ECO:0000313" key="4">
    <source>
        <dbReference type="Proteomes" id="UP001432027"/>
    </source>
</evidence>
<dbReference type="Gene3D" id="2.60.40.10">
    <property type="entry name" value="Immunoglobulins"/>
    <property type="match status" value="1"/>
</dbReference>
<dbReference type="Pfam" id="PF13927">
    <property type="entry name" value="Ig_3"/>
    <property type="match status" value="1"/>
</dbReference>
<evidence type="ECO:0000259" key="2">
    <source>
        <dbReference type="PROSITE" id="PS50835"/>
    </source>
</evidence>
<dbReference type="PROSITE" id="PS50835">
    <property type="entry name" value="IG_LIKE"/>
    <property type="match status" value="1"/>
</dbReference>
<gene>
    <name evidence="3" type="ORF">PENTCL1PPCAC_10578</name>
</gene>
<feature type="signal peptide" evidence="1">
    <location>
        <begin position="1"/>
        <end position="17"/>
    </location>
</feature>
<dbReference type="InterPro" id="IPR007110">
    <property type="entry name" value="Ig-like_dom"/>
</dbReference>
<dbReference type="Proteomes" id="UP001432027">
    <property type="component" value="Unassembled WGS sequence"/>
</dbReference>
<dbReference type="EMBL" id="BTSX01000003">
    <property type="protein sequence ID" value="GMS88403.1"/>
    <property type="molecule type" value="Genomic_DNA"/>
</dbReference>
<dbReference type="InterPro" id="IPR003599">
    <property type="entry name" value="Ig_sub"/>
</dbReference>
<feature type="non-terminal residue" evidence="3">
    <location>
        <position position="1"/>
    </location>
</feature>
<keyword evidence="1" id="KW-0732">Signal</keyword>
<dbReference type="AlphaFoldDB" id="A0AAV5T2I4"/>
<protein>
    <recommendedName>
        <fullName evidence="2">Ig-like domain-containing protein</fullName>
    </recommendedName>
</protein>
<feature type="domain" description="Ig-like" evidence="2">
    <location>
        <begin position="29"/>
        <end position="130"/>
    </location>
</feature>
<evidence type="ECO:0000256" key="1">
    <source>
        <dbReference type="SAM" id="SignalP"/>
    </source>
</evidence>
<accession>A0AAV5T2I4</accession>
<dbReference type="InterPro" id="IPR036179">
    <property type="entry name" value="Ig-like_dom_sf"/>
</dbReference>
<proteinExistence type="predicted"/>
<sequence length="245" mass="26220">LLALAVIALTASTPIHANEAVCKGLTDGSKLTFAEDMRASHSVEAGGRLELKCSVLAAPTADIVWFHNGNEVEIQEGPKDHLISSGKRMGISILESRLVRECVSAEDAGTYSCVALSPCSKTIKQSVNVVLAGKGVPSCNPSSEPTISLHTYSRMELPTVPVQLVCRSSHSPLSRVRWERVADDDTTMPISYAASGFLQLPSGDLLVDPQTLSAEDGEELVTLTMRCHVGSSHVDSSIIFMEEEE</sequence>
<comment type="caution">
    <text evidence="3">The sequence shown here is derived from an EMBL/GenBank/DDBJ whole genome shotgun (WGS) entry which is preliminary data.</text>
</comment>
<feature type="chain" id="PRO_5043450631" description="Ig-like domain-containing protein" evidence="1">
    <location>
        <begin position="18"/>
        <end position="245"/>
    </location>
</feature>
<reference evidence="3" key="1">
    <citation type="submission" date="2023-10" db="EMBL/GenBank/DDBJ databases">
        <title>Genome assembly of Pristionchus species.</title>
        <authorList>
            <person name="Yoshida K."/>
            <person name="Sommer R.J."/>
        </authorList>
    </citation>
    <scope>NUCLEOTIDE SEQUENCE</scope>
    <source>
        <strain evidence="3">RS0144</strain>
    </source>
</reference>
<evidence type="ECO:0000313" key="3">
    <source>
        <dbReference type="EMBL" id="GMS88403.1"/>
    </source>
</evidence>
<name>A0AAV5T2I4_9BILA</name>
<dbReference type="SMART" id="SM00409">
    <property type="entry name" value="IG"/>
    <property type="match status" value="1"/>
</dbReference>
<organism evidence="3 4">
    <name type="scientific">Pristionchus entomophagus</name>
    <dbReference type="NCBI Taxonomy" id="358040"/>
    <lineage>
        <taxon>Eukaryota</taxon>
        <taxon>Metazoa</taxon>
        <taxon>Ecdysozoa</taxon>
        <taxon>Nematoda</taxon>
        <taxon>Chromadorea</taxon>
        <taxon>Rhabditida</taxon>
        <taxon>Rhabditina</taxon>
        <taxon>Diplogasteromorpha</taxon>
        <taxon>Diplogasteroidea</taxon>
        <taxon>Neodiplogasteridae</taxon>
        <taxon>Pristionchus</taxon>
    </lineage>
</organism>
<dbReference type="SMART" id="SM00408">
    <property type="entry name" value="IGc2"/>
    <property type="match status" value="1"/>
</dbReference>
<dbReference type="SUPFAM" id="SSF48726">
    <property type="entry name" value="Immunoglobulin"/>
    <property type="match status" value="2"/>
</dbReference>